<feature type="transmembrane region" description="Helical" evidence="1">
    <location>
        <begin position="101"/>
        <end position="126"/>
    </location>
</feature>
<dbReference type="AlphaFoldDB" id="A0A1M3T6D5"/>
<gene>
    <name evidence="2" type="ORF">ASPFODRAFT_143452</name>
</gene>
<sequence>MGDRSAVTRSLHLDEWKGMAVSRRASVLMTLRMGVYNRDKETPRYRGESRGRSLINRRECSGWLADGEGRAQSDESATFPPMQPHSFQFTHSLTHSLAPVFGFWLCGLLLDLFAFPIVVEISVSAYGSRTPSQRCSFHG</sequence>
<evidence type="ECO:0000313" key="3">
    <source>
        <dbReference type="Proteomes" id="UP000184063"/>
    </source>
</evidence>
<evidence type="ECO:0000256" key="1">
    <source>
        <dbReference type="SAM" id="Phobius"/>
    </source>
</evidence>
<reference evidence="3" key="1">
    <citation type="journal article" date="2017" name="Genome Biol.">
        <title>Comparative genomics reveals high biological diversity and specific adaptations in the industrially and medically important fungal genus Aspergillus.</title>
        <authorList>
            <person name="de Vries R.P."/>
            <person name="Riley R."/>
            <person name="Wiebenga A."/>
            <person name="Aguilar-Osorio G."/>
            <person name="Amillis S."/>
            <person name="Uchima C.A."/>
            <person name="Anderluh G."/>
            <person name="Asadollahi M."/>
            <person name="Askin M."/>
            <person name="Barry K."/>
            <person name="Battaglia E."/>
            <person name="Bayram O."/>
            <person name="Benocci T."/>
            <person name="Braus-Stromeyer S.A."/>
            <person name="Caldana C."/>
            <person name="Canovas D."/>
            <person name="Cerqueira G.C."/>
            <person name="Chen F."/>
            <person name="Chen W."/>
            <person name="Choi C."/>
            <person name="Clum A."/>
            <person name="Dos Santos R.A."/>
            <person name="Damasio A.R."/>
            <person name="Diallinas G."/>
            <person name="Emri T."/>
            <person name="Fekete E."/>
            <person name="Flipphi M."/>
            <person name="Freyberg S."/>
            <person name="Gallo A."/>
            <person name="Gournas C."/>
            <person name="Habgood R."/>
            <person name="Hainaut M."/>
            <person name="Harispe M.L."/>
            <person name="Henrissat B."/>
            <person name="Hilden K.S."/>
            <person name="Hope R."/>
            <person name="Hossain A."/>
            <person name="Karabika E."/>
            <person name="Karaffa L."/>
            <person name="Karanyi Z."/>
            <person name="Krasevec N."/>
            <person name="Kuo A."/>
            <person name="Kusch H."/>
            <person name="LaButti K."/>
            <person name="Lagendijk E.L."/>
            <person name="Lapidus A."/>
            <person name="Levasseur A."/>
            <person name="Lindquist E."/>
            <person name="Lipzen A."/>
            <person name="Logrieco A.F."/>
            <person name="MacCabe A."/>
            <person name="Maekelae M.R."/>
            <person name="Malavazi I."/>
            <person name="Melin P."/>
            <person name="Meyer V."/>
            <person name="Mielnichuk N."/>
            <person name="Miskei M."/>
            <person name="Molnar A.P."/>
            <person name="Mule G."/>
            <person name="Ngan C.Y."/>
            <person name="Orejas M."/>
            <person name="Orosz E."/>
            <person name="Ouedraogo J.P."/>
            <person name="Overkamp K.M."/>
            <person name="Park H.-S."/>
            <person name="Perrone G."/>
            <person name="Piumi F."/>
            <person name="Punt P.J."/>
            <person name="Ram A.F."/>
            <person name="Ramon A."/>
            <person name="Rauscher S."/>
            <person name="Record E."/>
            <person name="Riano-Pachon D.M."/>
            <person name="Robert V."/>
            <person name="Roehrig J."/>
            <person name="Ruller R."/>
            <person name="Salamov A."/>
            <person name="Salih N.S."/>
            <person name="Samson R.A."/>
            <person name="Sandor E."/>
            <person name="Sanguinetti M."/>
            <person name="Schuetze T."/>
            <person name="Sepcic K."/>
            <person name="Shelest E."/>
            <person name="Sherlock G."/>
            <person name="Sophianopoulou V."/>
            <person name="Squina F.M."/>
            <person name="Sun H."/>
            <person name="Susca A."/>
            <person name="Todd R.B."/>
            <person name="Tsang A."/>
            <person name="Unkles S.E."/>
            <person name="van de Wiele N."/>
            <person name="van Rossen-Uffink D."/>
            <person name="Oliveira J.V."/>
            <person name="Vesth T.C."/>
            <person name="Visser J."/>
            <person name="Yu J.-H."/>
            <person name="Zhou M."/>
            <person name="Andersen M.R."/>
            <person name="Archer D.B."/>
            <person name="Baker S.E."/>
            <person name="Benoit I."/>
            <person name="Brakhage A.A."/>
            <person name="Braus G.H."/>
            <person name="Fischer R."/>
            <person name="Frisvad J.C."/>
            <person name="Goldman G.H."/>
            <person name="Houbraken J."/>
            <person name="Oakley B."/>
            <person name="Pocsi I."/>
            <person name="Scazzocchio C."/>
            <person name="Seiboth B."/>
            <person name="vanKuyk P.A."/>
            <person name="Wortman J."/>
            <person name="Dyer P.S."/>
            <person name="Grigoriev I.V."/>
        </authorList>
    </citation>
    <scope>NUCLEOTIDE SEQUENCE [LARGE SCALE GENOMIC DNA]</scope>
    <source>
        <strain evidence="3">CBS 106.47</strain>
    </source>
</reference>
<dbReference type="VEuPathDB" id="FungiDB:ASPFODRAFT_143452"/>
<dbReference type="EMBL" id="KV878248">
    <property type="protein sequence ID" value="OJZ82310.1"/>
    <property type="molecule type" value="Genomic_DNA"/>
</dbReference>
<keyword evidence="1" id="KW-0472">Membrane</keyword>
<accession>A0A1M3T6D5</accession>
<evidence type="ECO:0000313" key="2">
    <source>
        <dbReference type="EMBL" id="OJZ82310.1"/>
    </source>
</evidence>
<keyword evidence="1" id="KW-0812">Transmembrane</keyword>
<organism evidence="2 3">
    <name type="scientific">Aspergillus luchuensis (strain CBS 106.47)</name>
    <dbReference type="NCBI Taxonomy" id="1137211"/>
    <lineage>
        <taxon>Eukaryota</taxon>
        <taxon>Fungi</taxon>
        <taxon>Dikarya</taxon>
        <taxon>Ascomycota</taxon>
        <taxon>Pezizomycotina</taxon>
        <taxon>Eurotiomycetes</taxon>
        <taxon>Eurotiomycetidae</taxon>
        <taxon>Eurotiales</taxon>
        <taxon>Aspergillaceae</taxon>
        <taxon>Aspergillus</taxon>
        <taxon>Aspergillus subgen. Circumdati</taxon>
    </lineage>
</organism>
<proteinExistence type="predicted"/>
<protein>
    <submittedName>
        <fullName evidence="2">Uncharacterized protein</fullName>
    </submittedName>
</protein>
<dbReference type="Proteomes" id="UP000184063">
    <property type="component" value="Unassembled WGS sequence"/>
</dbReference>
<keyword evidence="1" id="KW-1133">Transmembrane helix</keyword>
<name>A0A1M3T6D5_ASPLC</name>